<evidence type="ECO:0000313" key="3">
    <source>
        <dbReference type="Proteomes" id="UP000014254"/>
    </source>
</evidence>
<reference evidence="3" key="1">
    <citation type="submission" date="2013-05" db="EMBL/GenBank/DDBJ databases">
        <title>The Genome sequence of Mucor circinelloides f. circinelloides 1006PhL.</title>
        <authorList>
            <consortium name="The Broad Institute Genomics Platform"/>
            <person name="Cuomo C."/>
            <person name="Earl A."/>
            <person name="Findley K."/>
            <person name="Lee S.C."/>
            <person name="Walker B."/>
            <person name="Young S."/>
            <person name="Zeng Q."/>
            <person name="Gargeya S."/>
            <person name="Fitzgerald M."/>
            <person name="Haas B."/>
            <person name="Abouelleil A."/>
            <person name="Allen A.W."/>
            <person name="Alvarado L."/>
            <person name="Arachchi H.M."/>
            <person name="Berlin A.M."/>
            <person name="Chapman S.B."/>
            <person name="Gainer-Dewar J."/>
            <person name="Goldberg J."/>
            <person name="Griggs A."/>
            <person name="Gujja S."/>
            <person name="Hansen M."/>
            <person name="Howarth C."/>
            <person name="Imamovic A."/>
            <person name="Ireland A."/>
            <person name="Larimer J."/>
            <person name="McCowan C."/>
            <person name="Murphy C."/>
            <person name="Pearson M."/>
            <person name="Poon T.W."/>
            <person name="Priest M."/>
            <person name="Roberts A."/>
            <person name="Saif S."/>
            <person name="Shea T."/>
            <person name="Sisk P."/>
            <person name="Sykes S."/>
            <person name="Wortman J."/>
            <person name="Nusbaum C."/>
            <person name="Birren B."/>
        </authorList>
    </citation>
    <scope>NUCLEOTIDE SEQUENCE [LARGE SCALE GENOMIC DNA]</scope>
    <source>
        <strain evidence="3">1006PhL</strain>
    </source>
</reference>
<dbReference type="InParanoid" id="S2JQA5"/>
<dbReference type="EMBL" id="KE123902">
    <property type="protein sequence ID" value="EPB92164.1"/>
    <property type="molecule type" value="Genomic_DNA"/>
</dbReference>
<dbReference type="VEuPathDB" id="FungiDB:HMPREF1544_00989"/>
<dbReference type="AlphaFoldDB" id="S2JQA5"/>
<proteinExistence type="predicted"/>
<sequence>MTLVAIYYSPPSTNSASSKVKTMTINSNFTSKWKKGIALLSSKYSHKRKYQCSPTTVAAATEKVLCHNKNSSPAHHSHIKCEDLTAKEFAKMAGIKIKSEDDEVDGVEGNDEMIDYVSVTATTAPAQRHYLSIVDEPMTTQMTSVSTRTALSSKSCHQIWDSDFWQCNDTSNNNNNNNNNNKLMKTNTNTTSSTTKTNTNNDTLFISRLRSCSSSMENNNNMTVPGVIQKGRFKIVVGQDDCCEPVTQHHHVVLEWKRKRSDSSSTNLTTKKKQPM</sequence>
<feature type="region of interest" description="Disordered" evidence="1">
    <location>
        <begin position="171"/>
        <end position="199"/>
    </location>
</feature>
<keyword evidence="3" id="KW-1185">Reference proteome</keyword>
<organism evidence="2 3">
    <name type="scientific">Mucor circinelloides f. circinelloides (strain 1006PhL)</name>
    <name type="common">Mucormycosis agent</name>
    <name type="synonym">Calyptromyces circinelloides</name>
    <dbReference type="NCBI Taxonomy" id="1220926"/>
    <lineage>
        <taxon>Eukaryota</taxon>
        <taxon>Fungi</taxon>
        <taxon>Fungi incertae sedis</taxon>
        <taxon>Mucoromycota</taxon>
        <taxon>Mucoromycotina</taxon>
        <taxon>Mucoromycetes</taxon>
        <taxon>Mucorales</taxon>
        <taxon>Mucorineae</taxon>
        <taxon>Mucoraceae</taxon>
        <taxon>Mucor</taxon>
    </lineage>
</organism>
<name>S2JQA5_MUCC1</name>
<dbReference type="Proteomes" id="UP000014254">
    <property type="component" value="Unassembled WGS sequence"/>
</dbReference>
<evidence type="ECO:0000256" key="1">
    <source>
        <dbReference type="SAM" id="MobiDB-lite"/>
    </source>
</evidence>
<accession>S2JQA5</accession>
<dbReference type="eggNOG" id="ENOG502RWEU">
    <property type="taxonomic scope" value="Eukaryota"/>
</dbReference>
<protein>
    <submittedName>
        <fullName evidence="2">Uncharacterized protein</fullName>
    </submittedName>
</protein>
<gene>
    <name evidence="2" type="ORF">HMPREF1544_00989</name>
</gene>
<dbReference type="OMA" id="DDCCEPV"/>
<dbReference type="OrthoDB" id="2272820at2759"/>
<evidence type="ECO:0000313" key="2">
    <source>
        <dbReference type="EMBL" id="EPB92164.1"/>
    </source>
</evidence>